<evidence type="ECO:0000313" key="10">
    <source>
        <dbReference type="Proteomes" id="UP000093740"/>
    </source>
</evidence>
<evidence type="ECO:0000256" key="5">
    <source>
        <dbReference type="ARBA" id="ARBA00022692"/>
    </source>
</evidence>
<dbReference type="GO" id="GO:0005886">
    <property type="term" value="C:plasma membrane"/>
    <property type="evidence" value="ECO:0007669"/>
    <property type="project" value="UniProtKB-SubCell"/>
</dbReference>
<keyword evidence="6 8" id="KW-1133">Transmembrane helix</keyword>
<keyword evidence="5 8" id="KW-0812">Transmembrane</keyword>
<dbReference type="PANTHER" id="PTHR30269:SF0">
    <property type="entry name" value="MEMBRANE TRANSPORTER PROTEIN YFCA-RELATED"/>
    <property type="match status" value="1"/>
</dbReference>
<proteinExistence type="inferred from homology"/>
<dbReference type="AlphaFoldDB" id="A0AAI8CLC9"/>
<protein>
    <recommendedName>
        <fullName evidence="8">Probable membrane transporter protein</fullName>
    </recommendedName>
</protein>
<sequence>MLEVLLFLGGLFSGVVNVLAGGGSFLTLPILGLYGLSTSVANGTNRIGILLQNVSATWRFITKKELDIKNALFVTIPTIIGAVVGTSIVLSLPEKIVKITIGIIFLFMSYFVLFTPKVWEEGKKEKSNRFLSGFVFFLIGIYGGYIQAGVGFFLIYALTMLEGYNIKQANAMKIFLTLMFTIFSLILFSFNNKVALIPGLILGAGSFVGGYLGSYLNSRVNKKFIRYVVAGMMIFSAINYLFFR</sequence>
<feature type="transmembrane region" description="Helical" evidence="8">
    <location>
        <begin position="134"/>
        <end position="158"/>
    </location>
</feature>
<dbReference type="InterPro" id="IPR002781">
    <property type="entry name" value="TM_pro_TauE-like"/>
</dbReference>
<keyword evidence="4 8" id="KW-1003">Cell membrane</keyword>
<dbReference type="Pfam" id="PF01925">
    <property type="entry name" value="TauE"/>
    <property type="match status" value="1"/>
</dbReference>
<dbReference type="PANTHER" id="PTHR30269">
    <property type="entry name" value="TRANSMEMBRANE PROTEIN YFCA"/>
    <property type="match status" value="1"/>
</dbReference>
<keyword evidence="10" id="KW-1185">Reference proteome</keyword>
<evidence type="ECO:0000256" key="4">
    <source>
        <dbReference type="ARBA" id="ARBA00022475"/>
    </source>
</evidence>
<dbReference type="EMBL" id="CP014334">
    <property type="protein sequence ID" value="AMW32575.1"/>
    <property type="molecule type" value="Genomic_DNA"/>
</dbReference>
<dbReference type="RefSeq" id="WP_033190972.1">
    <property type="nucleotide sequence ID" value="NZ_CP014334.2"/>
</dbReference>
<keyword evidence="3" id="KW-0813">Transport</keyword>
<evidence type="ECO:0000256" key="2">
    <source>
        <dbReference type="ARBA" id="ARBA00009142"/>
    </source>
</evidence>
<keyword evidence="7 8" id="KW-0472">Membrane</keyword>
<dbReference type="KEGG" id="fia:NA23_04285"/>
<evidence type="ECO:0000313" key="9">
    <source>
        <dbReference type="EMBL" id="AMW32575.1"/>
    </source>
</evidence>
<gene>
    <name evidence="9" type="ORF">NA23_04285</name>
</gene>
<comment type="subcellular location">
    <subcellularLocation>
        <location evidence="1 8">Cell membrane</location>
        <topology evidence="1 8">Multi-pass membrane protein</topology>
    </subcellularLocation>
</comment>
<evidence type="ECO:0000256" key="7">
    <source>
        <dbReference type="ARBA" id="ARBA00023136"/>
    </source>
</evidence>
<feature type="transmembrane region" description="Helical" evidence="8">
    <location>
        <begin position="96"/>
        <end position="113"/>
    </location>
</feature>
<accession>A0AAI8CLC9</accession>
<evidence type="ECO:0000256" key="3">
    <source>
        <dbReference type="ARBA" id="ARBA00022448"/>
    </source>
</evidence>
<evidence type="ECO:0000256" key="8">
    <source>
        <dbReference type="RuleBase" id="RU363041"/>
    </source>
</evidence>
<organism evidence="9 10">
    <name type="scientific">Fervidobacterium islandicum</name>
    <dbReference type="NCBI Taxonomy" id="2423"/>
    <lineage>
        <taxon>Bacteria</taxon>
        <taxon>Thermotogati</taxon>
        <taxon>Thermotogota</taxon>
        <taxon>Thermotogae</taxon>
        <taxon>Thermotogales</taxon>
        <taxon>Fervidobacteriaceae</taxon>
        <taxon>Fervidobacterium</taxon>
    </lineage>
</organism>
<dbReference type="Proteomes" id="UP000093740">
    <property type="component" value="Chromosome"/>
</dbReference>
<feature type="transmembrane region" description="Helical" evidence="8">
    <location>
        <begin position="195"/>
        <end position="212"/>
    </location>
</feature>
<feature type="transmembrane region" description="Helical" evidence="8">
    <location>
        <begin position="71"/>
        <end position="90"/>
    </location>
</feature>
<reference evidence="9 10" key="1">
    <citation type="journal article" date="2015" name="Stand. Genomic Sci.">
        <title>Genome sequence of a native-feather degrading extremely thermophilic Eubacterium, Fervidobacterium islandicum AW-1.</title>
        <authorList>
            <person name="Lee Y.J."/>
            <person name="Jeong H."/>
            <person name="Park G.S."/>
            <person name="Kwak Y."/>
            <person name="Lee S.J."/>
            <person name="Lee S.J."/>
            <person name="Park M.K."/>
            <person name="Kim J.Y."/>
            <person name="Kang H.K."/>
            <person name="Shin J.H."/>
            <person name="Lee D.W."/>
        </authorList>
    </citation>
    <scope>NUCLEOTIDE SEQUENCE [LARGE SCALE GENOMIC DNA]</scope>
    <source>
        <strain evidence="9 10">AW-1</strain>
    </source>
</reference>
<comment type="similarity">
    <text evidence="2 8">Belongs to the 4-toluene sulfonate uptake permease (TSUP) (TC 2.A.102) family.</text>
</comment>
<feature type="transmembrane region" description="Helical" evidence="8">
    <location>
        <begin position="224"/>
        <end position="243"/>
    </location>
</feature>
<evidence type="ECO:0000256" key="1">
    <source>
        <dbReference type="ARBA" id="ARBA00004651"/>
    </source>
</evidence>
<dbReference type="InterPro" id="IPR052017">
    <property type="entry name" value="TSUP"/>
</dbReference>
<name>A0AAI8CLC9_FERIS</name>
<evidence type="ECO:0000256" key="6">
    <source>
        <dbReference type="ARBA" id="ARBA00022989"/>
    </source>
</evidence>
<feature type="transmembrane region" description="Helical" evidence="8">
    <location>
        <begin position="170"/>
        <end position="188"/>
    </location>
</feature>